<dbReference type="Gene3D" id="3.30.950.10">
    <property type="entry name" value="Methyltransferase, Cobalt-precorrin-4 Transmethylase, Domain 2"/>
    <property type="match status" value="1"/>
</dbReference>
<dbReference type="PANTHER" id="PTHR43182">
    <property type="entry name" value="COBALT-PRECORRIN-6B C(15)-METHYLTRANSFERASE (DECARBOXYLATING)"/>
    <property type="match status" value="1"/>
</dbReference>
<dbReference type="STRING" id="1903181.BTN85_0863"/>
<dbReference type="AlphaFoldDB" id="A0A1Q6DVN3"/>
<organism evidence="7 8">
    <name type="scientific">Methanohalarchaeum thermophilum</name>
    <dbReference type="NCBI Taxonomy" id="1903181"/>
    <lineage>
        <taxon>Archaea</taxon>
        <taxon>Methanobacteriati</taxon>
        <taxon>Methanobacteriota</taxon>
        <taxon>Methanonatronarchaeia</taxon>
        <taxon>Methanonatronarchaeales</taxon>
        <taxon>Methanonatronarchaeaceae</taxon>
        <taxon>Candidatus Methanohalarchaeum</taxon>
    </lineage>
</organism>
<dbReference type="UniPathway" id="UPA00148"/>
<proteinExistence type="predicted"/>
<keyword evidence="8" id="KW-1185">Reference proteome</keyword>
<dbReference type="GO" id="GO:0032259">
    <property type="term" value="P:methylation"/>
    <property type="evidence" value="ECO:0007669"/>
    <property type="project" value="UniProtKB-KW"/>
</dbReference>
<sequence>MKIVGVGPAEGYLTEKAKDAIRSSKEIWGSDRSLNIVSDYISDTCEVNVINDYSSLDDLPEDATVLSTGDPMLSGLGYLDGEVINGISSLQLACAELGLSMLDVISVSIHGRDNEKERYDEISLELSRNKKVFLIPDPGFDLSDLIKVFKERGLNIRIYLLSRLGYEDQEIVVGDVSDPPRIDSELFSVFLVPEQFI</sequence>
<comment type="pathway">
    <text evidence="1">Cofactor biosynthesis; adenosylcobalamin biosynthesis.</text>
</comment>
<dbReference type="GO" id="GO:0009236">
    <property type="term" value="P:cobalamin biosynthetic process"/>
    <property type="evidence" value="ECO:0007669"/>
    <property type="project" value="UniProtKB-UniPathway"/>
</dbReference>
<comment type="caution">
    <text evidence="7">The sequence shown here is derived from an EMBL/GenBank/DDBJ whole genome shotgun (WGS) entry which is preliminary data.</text>
</comment>
<dbReference type="InterPro" id="IPR050714">
    <property type="entry name" value="Cobalamin_biosynth_MTase"/>
</dbReference>
<dbReference type="PANTHER" id="PTHR43182:SF1">
    <property type="entry name" value="COBALT-PRECORRIN-7 C(5)-METHYLTRANSFERASE"/>
    <property type="match status" value="1"/>
</dbReference>
<dbReference type="SUPFAM" id="SSF53790">
    <property type="entry name" value="Tetrapyrrole methylase"/>
    <property type="match status" value="1"/>
</dbReference>
<feature type="domain" description="Tetrapyrrole methylase" evidence="6">
    <location>
        <begin position="3"/>
        <end position="178"/>
    </location>
</feature>
<evidence type="ECO:0000256" key="1">
    <source>
        <dbReference type="ARBA" id="ARBA00004953"/>
    </source>
</evidence>
<protein>
    <submittedName>
        <fullName evidence="7">Precorrin-6B methylase 1</fullName>
    </submittedName>
</protein>
<evidence type="ECO:0000259" key="6">
    <source>
        <dbReference type="Pfam" id="PF00590"/>
    </source>
</evidence>
<dbReference type="FunCoup" id="A0A1Q6DVN3">
    <property type="interactions" value="78"/>
</dbReference>
<dbReference type="InterPro" id="IPR014776">
    <property type="entry name" value="4pyrrole_Mease_sub2"/>
</dbReference>
<dbReference type="Pfam" id="PF00590">
    <property type="entry name" value="TP_methylase"/>
    <property type="match status" value="1"/>
</dbReference>
<dbReference type="InterPro" id="IPR014777">
    <property type="entry name" value="4pyrrole_Mease_sub1"/>
</dbReference>
<evidence type="ECO:0000313" key="7">
    <source>
        <dbReference type="EMBL" id="OKY78372.1"/>
    </source>
</evidence>
<dbReference type="NCBIfam" id="TIGR02467">
    <property type="entry name" value="CbiE"/>
    <property type="match status" value="1"/>
</dbReference>
<dbReference type="InterPro" id="IPR035996">
    <property type="entry name" value="4pyrrol_Methylase_sf"/>
</dbReference>
<accession>A0A1Q6DVN3</accession>
<dbReference type="GO" id="GO:0008276">
    <property type="term" value="F:protein methyltransferase activity"/>
    <property type="evidence" value="ECO:0007669"/>
    <property type="project" value="InterPro"/>
</dbReference>
<dbReference type="NCBIfam" id="NF004461">
    <property type="entry name" value="PRK05787.2-4"/>
    <property type="match status" value="1"/>
</dbReference>
<dbReference type="CDD" id="cd11644">
    <property type="entry name" value="Precorrin-6Y-MT"/>
    <property type="match status" value="1"/>
</dbReference>
<evidence type="ECO:0000313" key="8">
    <source>
        <dbReference type="Proteomes" id="UP000185744"/>
    </source>
</evidence>
<evidence type="ECO:0000256" key="5">
    <source>
        <dbReference type="ARBA" id="ARBA00022691"/>
    </source>
</evidence>
<dbReference type="Gene3D" id="3.40.1010.10">
    <property type="entry name" value="Cobalt-precorrin-4 Transmethylase, Domain 1"/>
    <property type="match status" value="1"/>
</dbReference>
<evidence type="ECO:0000256" key="4">
    <source>
        <dbReference type="ARBA" id="ARBA00022679"/>
    </source>
</evidence>
<evidence type="ECO:0000256" key="2">
    <source>
        <dbReference type="ARBA" id="ARBA00022573"/>
    </source>
</evidence>
<name>A0A1Q6DVN3_METT1</name>
<dbReference type="InParanoid" id="A0A1Q6DVN3"/>
<dbReference type="EMBL" id="MSDW01000001">
    <property type="protein sequence ID" value="OKY78372.1"/>
    <property type="molecule type" value="Genomic_DNA"/>
</dbReference>
<keyword evidence="2" id="KW-0169">Cobalamin biosynthesis</keyword>
<gene>
    <name evidence="7" type="ORF">BTN85_0863</name>
</gene>
<dbReference type="InterPro" id="IPR012818">
    <property type="entry name" value="CbiE"/>
</dbReference>
<keyword evidence="4" id="KW-0808">Transferase</keyword>
<dbReference type="InterPro" id="IPR000878">
    <property type="entry name" value="4pyrrol_Mease"/>
</dbReference>
<keyword evidence="3 7" id="KW-0489">Methyltransferase</keyword>
<dbReference type="Proteomes" id="UP000185744">
    <property type="component" value="Unassembled WGS sequence"/>
</dbReference>
<keyword evidence="5" id="KW-0949">S-adenosyl-L-methionine</keyword>
<reference evidence="7" key="1">
    <citation type="submission" date="2016-12" db="EMBL/GenBank/DDBJ databases">
        <title>Discovery of methanogenic haloarchaea.</title>
        <authorList>
            <person name="Sorokin D.Y."/>
            <person name="Makarova K.S."/>
            <person name="Abbas B."/>
            <person name="Ferrer M."/>
            <person name="Golyshin P.N."/>
        </authorList>
    </citation>
    <scope>NUCLEOTIDE SEQUENCE [LARGE SCALE GENOMIC DNA]</scope>
    <source>
        <strain evidence="7">HMET1</strain>
    </source>
</reference>
<evidence type="ECO:0000256" key="3">
    <source>
        <dbReference type="ARBA" id="ARBA00022603"/>
    </source>
</evidence>